<keyword evidence="2" id="KW-1185">Reference proteome</keyword>
<dbReference type="Proteomes" id="UP000789702">
    <property type="component" value="Unassembled WGS sequence"/>
</dbReference>
<reference evidence="1" key="1">
    <citation type="submission" date="2021-06" db="EMBL/GenBank/DDBJ databases">
        <authorList>
            <person name="Kallberg Y."/>
            <person name="Tangrot J."/>
            <person name="Rosling A."/>
        </authorList>
    </citation>
    <scope>NUCLEOTIDE SEQUENCE</scope>
    <source>
        <strain evidence="1">IL203A</strain>
    </source>
</reference>
<accession>A0ACA9R232</accession>
<sequence>YQKLKKLTNMRETIIDREDLTDKLAKEWLLVLESKFTDVSSKEKTQDK</sequence>
<dbReference type="EMBL" id="CAJVPU010058444">
    <property type="protein sequence ID" value="CAG8773702.1"/>
    <property type="molecule type" value="Genomic_DNA"/>
</dbReference>
<name>A0ACA9R232_9GLOM</name>
<gene>
    <name evidence="1" type="ORF">DHETER_LOCUS15989</name>
</gene>
<comment type="caution">
    <text evidence="1">The sequence shown here is derived from an EMBL/GenBank/DDBJ whole genome shotgun (WGS) entry which is preliminary data.</text>
</comment>
<protein>
    <submittedName>
        <fullName evidence="1">707_t:CDS:1</fullName>
    </submittedName>
</protein>
<evidence type="ECO:0000313" key="2">
    <source>
        <dbReference type="Proteomes" id="UP000789702"/>
    </source>
</evidence>
<evidence type="ECO:0000313" key="1">
    <source>
        <dbReference type="EMBL" id="CAG8773702.1"/>
    </source>
</evidence>
<organism evidence="1 2">
    <name type="scientific">Dentiscutata heterogama</name>
    <dbReference type="NCBI Taxonomy" id="1316150"/>
    <lineage>
        <taxon>Eukaryota</taxon>
        <taxon>Fungi</taxon>
        <taxon>Fungi incertae sedis</taxon>
        <taxon>Mucoromycota</taxon>
        <taxon>Glomeromycotina</taxon>
        <taxon>Glomeromycetes</taxon>
        <taxon>Diversisporales</taxon>
        <taxon>Gigasporaceae</taxon>
        <taxon>Dentiscutata</taxon>
    </lineage>
</organism>
<feature type="non-terminal residue" evidence="1">
    <location>
        <position position="1"/>
    </location>
</feature>
<proteinExistence type="predicted"/>